<comment type="caution">
    <text evidence="1">The sequence shown here is derived from an EMBL/GenBank/DDBJ whole genome shotgun (WGS) entry which is preliminary data.</text>
</comment>
<dbReference type="EMBL" id="BSYO01000028">
    <property type="protein sequence ID" value="GMH24777.1"/>
    <property type="molecule type" value="Genomic_DNA"/>
</dbReference>
<name>A0AAD3Y0J5_NEPGR</name>
<evidence type="ECO:0000313" key="1">
    <source>
        <dbReference type="EMBL" id="GMH24777.1"/>
    </source>
</evidence>
<reference evidence="1" key="1">
    <citation type="submission" date="2023-05" db="EMBL/GenBank/DDBJ databases">
        <title>Nepenthes gracilis genome sequencing.</title>
        <authorList>
            <person name="Fukushima K."/>
        </authorList>
    </citation>
    <scope>NUCLEOTIDE SEQUENCE</scope>
    <source>
        <strain evidence="1">SING2019-196</strain>
    </source>
</reference>
<accession>A0AAD3Y0J5</accession>
<protein>
    <submittedName>
        <fullName evidence="1">Uncharacterized protein</fullName>
    </submittedName>
</protein>
<sequence>MNYSEKQMLVLSSLGFPVATDCLAVATTSDAAETGRRSLLVPEFCRPRNGGLAAGGGSLEGMTGIFCFIIWLSDSAEASLKLVALPFLLPLKAAAAPEIRSRVNGSCWKAEDELEVVAALPKMEYAGADLLSCFNLPI</sequence>
<dbReference type="Proteomes" id="UP001279734">
    <property type="component" value="Unassembled WGS sequence"/>
</dbReference>
<gene>
    <name evidence="1" type="ORF">Nepgr_026620</name>
</gene>
<organism evidence="1 2">
    <name type="scientific">Nepenthes gracilis</name>
    <name type="common">Slender pitcher plant</name>
    <dbReference type="NCBI Taxonomy" id="150966"/>
    <lineage>
        <taxon>Eukaryota</taxon>
        <taxon>Viridiplantae</taxon>
        <taxon>Streptophyta</taxon>
        <taxon>Embryophyta</taxon>
        <taxon>Tracheophyta</taxon>
        <taxon>Spermatophyta</taxon>
        <taxon>Magnoliopsida</taxon>
        <taxon>eudicotyledons</taxon>
        <taxon>Gunneridae</taxon>
        <taxon>Pentapetalae</taxon>
        <taxon>Caryophyllales</taxon>
        <taxon>Nepenthaceae</taxon>
        <taxon>Nepenthes</taxon>
    </lineage>
</organism>
<evidence type="ECO:0000313" key="2">
    <source>
        <dbReference type="Proteomes" id="UP001279734"/>
    </source>
</evidence>
<dbReference type="AlphaFoldDB" id="A0AAD3Y0J5"/>
<keyword evidence="2" id="KW-1185">Reference proteome</keyword>
<proteinExistence type="predicted"/>